<evidence type="ECO:0000256" key="1">
    <source>
        <dbReference type="SAM" id="MobiDB-lite"/>
    </source>
</evidence>
<name>A0A165A5Y3_XYLHT</name>
<sequence>MLWKCLGKQSAKGARLALLPGRRSERFVYFFSSLCSYFVCSSLTKRKPGAKNGPCHLTPWGNLSAKVAIRLSPGSRAKLSRVELFSPPTARGSSAGGKLSGLLRKQSTDGKQGFESSS</sequence>
<feature type="region of interest" description="Disordered" evidence="1">
    <location>
        <begin position="86"/>
        <end position="118"/>
    </location>
</feature>
<dbReference type="EMBL" id="KV407464">
    <property type="protein sequence ID" value="KZF19998.1"/>
    <property type="molecule type" value="Genomic_DNA"/>
</dbReference>
<dbReference type="GeneID" id="28901628"/>
<dbReference type="Proteomes" id="UP000076632">
    <property type="component" value="Unassembled WGS sequence"/>
</dbReference>
<accession>A0A165A5Y3</accession>
<dbReference type="RefSeq" id="XP_018185553.1">
    <property type="nucleotide sequence ID" value="XM_018336491.1"/>
</dbReference>
<proteinExistence type="predicted"/>
<organism evidence="2 3">
    <name type="scientific">Xylona heveae (strain CBS 132557 / TC161)</name>
    <dbReference type="NCBI Taxonomy" id="1328760"/>
    <lineage>
        <taxon>Eukaryota</taxon>
        <taxon>Fungi</taxon>
        <taxon>Dikarya</taxon>
        <taxon>Ascomycota</taxon>
        <taxon>Pezizomycotina</taxon>
        <taxon>Xylonomycetes</taxon>
        <taxon>Xylonales</taxon>
        <taxon>Xylonaceae</taxon>
        <taxon>Xylona</taxon>
    </lineage>
</organism>
<gene>
    <name evidence="2" type="ORF">L228DRAFT_33384</name>
</gene>
<evidence type="ECO:0000313" key="3">
    <source>
        <dbReference type="Proteomes" id="UP000076632"/>
    </source>
</evidence>
<evidence type="ECO:0000313" key="2">
    <source>
        <dbReference type="EMBL" id="KZF19998.1"/>
    </source>
</evidence>
<dbReference type="AlphaFoldDB" id="A0A165A5Y3"/>
<protein>
    <submittedName>
        <fullName evidence="2">Uncharacterized protein</fullName>
    </submittedName>
</protein>
<keyword evidence="3" id="KW-1185">Reference proteome</keyword>
<reference evidence="2 3" key="1">
    <citation type="journal article" date="2016" name="Fungal Biol.">
        <title>The genome of Xylona heveae provides a window into fungal endophytism.</title>
        <authorList>
            <person name="Gazis R."/>
            <person name="Kuo A."/>
            <person name="Riley R."/>
            <person name="LaButti K."/>
            <person name="Lipzen A."/>
            <person name="Lin J."/>
            <person name="Amirebrahimi M."/>
            <person name="Hesse C.N."/>
            <person name="Spatafora J.W."/>
            <person name="Henrissat B."/>
            <person name="Hainaut M."/>
            <person name="Grigoriev I.V."/>
            <person name="Hibbett D.S."/>
        </authorList>
    </citation>
    <scope>NUCLEOTIDE SEQUENCE [LARGE SCALE GENOMIC DNA]</scope>
    <source>
        <strain evidence="2 3">TC161</strain>
    </source>
</reference>
<dbReference type="InParanoid" id="A0A165A5Y3"/>